<dbReference type="PANTHER" id="PTHR33202">
    <property type="entry name" value="ZINC UPTAKE REGULATION PROTEIN"/>
    <property type="match status" value="1"/>
</dbReference>
<dbReference type="EMBL" id="WWTN01000056">
    <property type="protein sequence ID" value="MZH58139.1"/>
    <property type="molecule type" value="Genomic_DNA"/>
</dbReference>
<feature type="binding site" evidence="7">
    <location>
        <position position="121"/>
    </location>
    <ligand>
        <name>Zn(2+)</name>
        <dbReference type="ChEBI" id="CHEBI:29105"/>
    </ligand>
</feature>
<dbReference type="InterPro" id="IPR036388">
    <property type="entry name" value="WH-like_DNA-bd_sf"/>
</dbReference>
<keyword evidence="6" id="KW-0804">Transcription</keyword>
<evidence type="ECO:0000313" key="11">
    <source>
        <dbReference type="EMBL" id="MZH58139.1"/>
    </source>
</evidence>
<evidence type="ECO:0000256" key="5">
    <source>
        <dbReference type="ARBA" id="ARBA00023125"/>
    </source>
</evidence>
<dbReference type="Gene3D" id="1.10.10.10">
    <property type="entry name" value="Winged helix-like DNA-binding domain superfamily/Winged helix DNA-binding domain"/>
    <property type="match status" value="1"/>
</dbReference>
<dbReference type="RefSeq" id="WP_002606496.1">
    <property type="nucleotide sequence ID" value="NZ_AP025565.1"/>
</dbReference>
<dbReference type="EMBL" id="CP048838">
    <property type="protein sequence ID" value="QJA04963.1"/>
    <property type="molecule type" value="Genomic_DNA"/>
</dbReference>
<accession>A0A099IAI6</accession>
<reference evidence="11" key="2">
    <citation type="journal article" date="2019" name="Nat. Med.">
        <title>A library of human gut bacterial isolates paired with longitudinal multiomics data enables mechanistic microbiome research.</title>
        <authorList>
            <person name="Poyet M."/>
            <person name="Groussin M."/>
            <person name="Gibbons S.M."/>
            <person name="Avila-Pacheco J."/>
            <person name="Jiang X."/>
            <person name="Kearney S.M."/>
            <person name="Perrotta A.R."/>
            <person name="Berdy B."/>
            <person name="Zhao S."/>
            <person name="Lieberman T.D."/>
            <person name="Swanson P.K."/>
            <person name="Smith M."/>
            <person name="Roesemann S."/>
            <person name="Alexander J.E."/>
            <person name="Rich S.A."/>
            <person name="Livny J."/>
            <person name="Vlamakis H."/>
            <person name="Clish C."/>
            <person name="Bullock K."/>
            <person name="Deik A."/>
            <person name="Scott J."/>
            <person name="Pierce K.A."/>
            <person name="Xavier R.J."/>
            <person name="Alm E.J."/>
        </authorList>
    </citation>
    <scope>NUCLEOTIDE SEQUENCE</scope>
    <source>
        <strain evidence="11">BIOML-A12</strain>
    </source>
</reference>
<reference evidence="10" key="4">
    <citation type="journal article" date="2022" name="Clin. Infect. Dis.">
        <title>Association between Clostridium innocuum and antibiotic-associated diarrhea in adults and children: A cross-sectional study and comparative genomics analysis.</title>
        <authorList>
            <person name="Cherny K.E."/>
            <person name="Muscat E.B."/>
            <person name="Balaji A."/>
            <person name="Mukherjee J."/>
            <person name="Ozer E.A."/>
            <person name="Angarone M.P."/>
            <person name="Hauser A.R."/>
            <person name="Sichel J.S."/>
            <person name="Amponsah E."/>
            <person name="Kociolek L.K."/>
        </authorList>
    </citation>
    <scope>NUCLEOTIDE SEQUENCE</scope>
    <source>
        <strain evidence="10">NU1-AC-029v</strain>
    </source>
</reference>
<gene>
    <name evidence="9" type="ORF">CIAN88_04955</name>
    <name evidence="12" type="ORF">G4D54_22250</name>
    <name evidence="11" type="ORF">GT664_20850</name>
    <name evidence="10" type="ORF">MKC95_13385</name>
</gene>
<feature type="binding site" evidence="8">
    <location>
        <position position="113"/>
    </location>
    <ligand>
        <name>Fe cation</name>
        <dbReference type="ChEBI" id="CHEBI:24875"/>
    </ligand>
</feature>
<organism evidence="9 13">
    <name type="scientific">Clostridium innocuum</name>
    <dbReference type="NCBI Taxonomy" id="1522"/>
    <lineage>
        <taxon>Bacteria</taxon>
        <taxon>Bacillati</taxon>
        <taxon>Bacillota</taxon>
        <taxon>Clostridia</taxon>
        <taxon>Eubacteriales</taxon>
        <taxon>Clostridiaceae</taxon>
        <taxon>Clostridium</taxon>
    </lineage>
</organism>
<keyword evidence="3 7" id="KW-0862">Zinc</keyword>
<dbReference type="EMBL" id="JQIF01000020">
    <property type="protein sequence ID" value="KGJ54212.1"/>
    <property type="molecule type" value="Genomic_DNA"/>
</dbReference>
<dbReference type="Proteomes" id="UP000030008">
    <property type="component" value="Unassembled WGS sequence"/>
</dbReference>
<evidence type="ECO:0000313" key="9">
    <source>
        <dbReference type="EMBL" id="KGJ54212.1"/>
    </source>
</evidence>
<dbReference type="GeneID" id="61928321"/>
<dbReference type="InterPro" id="IPR002481">
    <property type="entry name" value="FUR"/>
</dbReference>
<name>A0A099IAI6_CLOIN</name>
<dbReference type="Proteomes" id="UP000604383">
    <property type="component" value="Unassembled WGS sequence"/>
</dbReference>
<keyword evidence="4" id="KW-0805">Transcription regulation</keyword>
<dbReference type="GO" id="GO:0008270">
    <property type="term" value="F:zinc ion binding"/>
    <property type="evidence" value="ECO:0007669"/>
    <property type="project" value="TreeGrafter"/>
</dbReference>
<evidence type="ECO:0000313" key="12">
    <source>
        <dbReference type="EMBL" id="QJA04963.1"/>
    </source>
</evidence>
<dbReference type="SUPFAM" id="SSF46785">
    <property type="entry name" value="Winged helix' DNA-binding domain"/>
    <property type="match status" value="1"/>
</dbReference>
<sequence length="135" mass="15767">MIRKSSKQRDMILNYMKQIDGHVTPEQVFQEMNAGGQKISLATIYRNLNILCEMHEVKKIAHPIDGYQYDKTCKPHYHLHCIKCDRILDLDIPYLESFNEEMSKQTGLPIKTHNMMAEGICQDCLKKQNGMDQEH</sequence>
<comment type="similarity">
    <text evidence="1">Belongs to the Fur family.</text>
</comment>
<keyword evidence="2" id="KW-0678">Repressor</keyword>
<dbReference type="GO" id="GO:0003700">
    <property type="term" value="F:DNA-binding transcription factor activity"/>
    <property type="evidence" value="ECO:0007669"/>
    <property type="project" value="InterPro"/>
</dbReference>
<comment type="cofactor">
    <cofactor evidence="8">
        <name>Mn(2+)</name>
        <dbReference type="ChEBI" id="CHEBI:29035"/>
    </cofactor>
    <cofactor evidence="8">
        <name>Fe(2+)</name>
        <dbReference type="ChEBI" id="CHEBI:29033"/>
    </cofactor>
    <text evidence="8">Binds 1 Mn(2+) or Fe(2+) ion per subunit.</text>
</comment>
<evidence type="ECO:0000256" key="2">
    <source>
        <dbReference type="ARBA" id="ARBA00022491"/>
    </source>
</evidence>
<evidence type="ECO:0000256" key="8">
    <source>
        <dbReference type="PIRSR" id="PIRSR602481-2"/>
    </source>
</evidence>
<proteinExistence type="inferred from homology"/>
<feature type="binding site" evidence="8">
    <location>
        <position position="96"/>
    </location>
    <ligand>
        <name>Fe cation</name>
        <dbReference type="ChEBI" id="CHEBI:24875"/>
    </ligand>
</feature>
<dbReference type="Pfam" id="PF01475">
    <property type="entry name" value="FUR"/>
    <property type="match status" value="1"/>
</dbReference>
<evidence type="ECO:0000313" key="13">
    <source>
        <dbReference type="Proteomes" id="UP000030008"/>
    </source>
</evidence>
<dbReference type="Proteomes" id="UP001203972">
    <property type="component" value="Unassembled WGS sequence"/>
</dbReference>
<keyword evidence="8" id="KW-0408">Iron</keyword>
<dbReference type="GO" id="GO:1900376">
    <property type="term" value="P:regulation of secondary metabolite biosynthetic process"/>
    <property type="evidence" value="ECO:0007669"/>
    <property type="project" value="TreeGrafter"/>
</dbReference>
<dbReference type="Proteomes" id="UP000503330">
    <property type="component" value="Chromosome"/>
</dbReference>
<evidence type="ECO:0000256" key="1">
    <source>
        <dbReference type="ARBA" id="ARBA00007957"/>
    </source>
</evidence>
<dbReference type="InterPro" id="IPR043135">
    <property type="entry name" value="Fur_C"/>
</dbReference>
<evidence type="ECO:0000256" key="3">
    <source>
        <dbReference type="ARBA" id="ARBA00022833"/>
    </source>
</evidence>
<dbReference type="Gene3D" id="3.30.1490.190">
    <property type="match status" value="1"/>
</dbReference>
<reference evidence="12 14" key="3">
    <citation type="submission" date="2020-02" db="EMBL/GenBank/DDBJ databases">
        <authorList>
            <person name="Kociolek L.K."/>
            <person name="Ozer E.A."/>
        </authorList>
    </citation>
    <scope>NUCLEOTIDE SEQUENCE [LARGE SCALE GENOMIC DNA]</scope>
    <source>
        <strain evidence="12 14">ATCC 14501</strain>
    </source>
</reference>
<evidence type="ECO:0000313" key="10">
    <source>
        <dbReference type="EMBL" id="MCR0233760.1"/>
    </source>
</evidence>
<dbReference type="GO" id="GO:0000976">
    <property type="term" value="F:transcription cis-regulatory region binding"/>
    <property type="evidence" value="ECO:0007669"/>
    <property type="project" value="TreeGrafter"/>
</dbReference>
<dbReference type="GO" id="GO:0045892">
    <property type="term" value="P:negative regulation of DNA-templated transcription"/>
    <property type="evidence" value="ECO:0007669"/>
    <property type="project" value="TreeGrafter"/>
</dbReference>
<evidence type="ECO:0000256" key="4">
    <source>
        <dbReference type="ARBA" id="ARBA00023015"/>
    </source>
</evidence>
<comment type="cofactor">
    <cofactor evidence="7">
        <name>Zn(2+)</name>
        <dbReference type="ChEBI" id="CHEBI:29105"/>
    </cofactor>
    <text evidence="7">Binds 1 zinc ion per subunit.</text>
</comment>
<dbReference type="PANTHER" id="PTHR33202:SF7">
    <property type="entry name" value="FERRIC UPTAKE REGULATION PROTEIN"/>
    <property type="match status" value="1"/>
</dbReference>
<reference evidence="9 13" key="1">
    <citation type="submission" date="2014-08" db="EMBL/GenBank/DDBJ databases">
        <title>Clostridium innocuum, an unnegligible vancomycin-resistant pathogen causing extra-intestinal infections.</title>
        <authorList>
            <person name="Feng Y."/>
            <person name="Chiu C.-H."/>
        </authorList>
    </citation>
    <scope>NUCLEOTIDE SEQUENCE [LARGE SCALE GENOMIC DNA]</scope>
    <source>
        <strain evidence="9 13">AN88</strain>
    </source>
</reference>
<feature type="binding site" evidence="7">
    <location>
        <position position="84"/>
    </location>
    <ligand>
        <name>Zn(2+)</name>
        <dbReference type="ChEBI" id="CHEBI:29105"/>
    </ligand>
</feature>
<feature type="binding site" evidence="7">
    <location>
        <position position="124"/>
    </location>
    <ligand>
        <name>Zn(2+)</name>
        <dbReference type="ChEBI" id="CHEBI:29105"/>
    </ligand>
</feature>
<evidence type="ECO:0000256" key="7">
    <source>
        <dbReference type="PIRSR" id="PIRSR602481-1"/>
    </source>
</evidence>
<feature type="binding site" evidence="7">
    <location>
        <position position="81"/>
    </location>
    <ligand>
        <name>Zn(2+)</name>
        <dbReference type="ChEBI" id="CHEBI:29105"/>
    </ligand>
</feature>
<protein>
    <submittedName>
        <fullName evidence="9">Ferric uptake regulation protein</fullName>
    </submittedName>
    <submittedName>
        <fullName evidence="10">Transcriptional repressor</fullName>
    </submittedName>
</protein>
<dbReference type="CDD" id="cd07153">
    <property type="entry name" value="Fur_like"/>
    <property type="match status" value="1"/>
</dbReference>
<keyword evidence="5" id="KW-0238">DNA-binding</keyword>
<keyword evidence="7" id="KW-0479">Metal-binding</keyword>
<dbReference type="AlphaFoldDB" id="A0A099IAI6"/>
<evidence type="ECO:0000256" key="6">
    <source>
        <dbReference type="ARBA" id="ARBA00023163"/>
    </source>
</evidence>
<evidence type="ECO:0000313" key="14">
    <source>
        <dbReference type="Proteomes" id="UP000503330"/>
    </source>
</evidence>
<dbReference type="InterPro" id="IPR036390">
    <property type="entry name" value="WH_DNA-bd_sf"/>
</dbReference>
<dbReference type="EMBL" id="JAKTMA010000023">
    <property type="protein sequence ID" value="MCR0233760.1"/>
    <property type="molecule type" value="Genomic_DNA"/>
</dbReference>